<name>A0A3F3Q367_9EURO</name>
<dbReference type="EMBL" id="KZ852046">
    <property type="protein sequence ID" value="RDH33618.1"/>
    <property type="molecule type" value="Genomic_DNA"/>
</dbReference>
<protein>
    <submittedName>
        <fullName evidence="1">Uncharacterized protein</fullName>
    </submittedName>
</protein>
<evidence type="ECO:0000313" key="2">
    <source>
        <dbReference type="Proteomes" id="UP000253729"/>
    </source>
</evidence>
<organism evidence="1 2">
    <name type="scientific">Aspergillus welwitschiae</name>
    <dbReference type="NCBI Taxonomy" id="1341132"/>
    <lineage>
        <taxon>Eukaryota</taxon>
        <taxon>Fungi</taxon>
        <taxon>Dikarya</taxon>
        <taxon>Ascomycota</taxon>
        <taxon>Pezizomycotina</taxon>
        <taxon>Eurotiomycetes</taxon>
        <taxon>Eurotiomycetidae</taxon>
        <taxon>Eurotiales</taxon>
        <taxon>Aspergillaceae</taxon>
        <taxon>Aspergillus</taxon>
        <taxon>Aspergillus subgen. Circumdati</taxon>
    </lineage>
</organism>
<dbReference type="Proteomes" id="UP000253729">
    <property type="component" value="Unassembled WGS sequence"/>
</dbReference>
<reference evidence="1 2" key="1">
    <citation type="submission" date="2018-07" db="EMBL/GenBank/DDBJ databases">
        <title>The genomes of Aspergillus section Nigri reveals drivers in fungal speciation.</title>
        <authorList>
            <consortium name="DOE Joint Genome Institute"/>
            <person name="Vesth T.C."/>
            <person name="Nybo J."/>
            <person name="Theobald S."/>
            <person name="Brandl J."/>
            <person name="Frisvad J.C."/>
            <person name="Nielsen K.F."/>
            <person name="Lyhne E.K."/>
            <person name="Kogle M.E."/>
            <person name="Kuo A."/>
            <person name="Riley R."/>
            <person name="Clum A."/>
            <person name="Nolan M."/>
            <person name="Lipzen A."/>
            <person name="Salamov A."/>
            <person name="Henrissat B."/>
            <person name="Wiebenga A."/>
            <person name="De vries R.P."/>
            <person name="Grigoriev I.V."/>
            <person name="Mortensen U.H."/>
            <person name="Andersen M.R."/>
            <person name="Baker S.E."/>
        </authorList>
    </citation>
    <scope>NUCLEOTIDE SEQUENCE [LARGE SCALE GENOMIC DNA]</scope>
    <source>
        <strain evidence="1 2">CBS 139.54b</strain>
    </source>
</reference>
<proteinExistence type="predicted"/>
<sequence>MFQLFEASSLPLDCPSWTIPCPSHRSTRLWLGASRPHCRSIIRFLVASKRRSVPIKSRSIYSPQALPPLRSFSWPVSTPFTGCDLPLDPPFHSRERTILFFIRRPQDFRCISVRLDGGAL</sequence>
<dbReference type="RefSeq" id="XP_026626640.1">
    <property type="nucleotide sequence ID" value="XM_026766228.1"/>
</dbReference>
<dbReference type="AlphaFoldDB" id="A0A3F3Q367"/>
<dbReference type="GeneID" id="38134584"/>
<keyword evidence="2" id="KW-1185">Reference proteome</keyword>
<accession>A0A3F3Q367</accession>
<gene>
    <name evidence="1" type="ORF">BDQ94DRAFT_143443</name>
</gene>
<evidence type="ECO:0000313" key="1">
    <source>
        <dbReference type="EMBL" id="RDH33618.1"/>
    </source>
</evidence>